<sequence>MTKHELEKRVAKEVDEMTLMHDVLMTRVFQDDPGLVEYVLRIMLNRNDLKVVSSEVQKDIFARPEHHSVRLDVVAVDEHNVFHDIEIQRASENFSFKRMRYYQSSIDHNNLGVGENYSKLPETILIFIMGFDYYGDGKPYYRFRLKDDFKGRVAPDSYVWYLLNQKYVDKKSTFGKLMHDFGCAKTEEILLPRIKKSVECCKEGEKRMSVEEDIREMFKPELDQARKEAREKGRKEGRKENMREIISRMKGNGFSAEQIALATGWSKEEIEKVK</sequence>
<proteinExistence type="predicted"/>
<evidence type="ECO:0000313" key="3">
    <source>
        <dbReference type="Proteomes" id="UP000593591"/>
    </source>
</evidence>
<dbReference type="KEGG" id="trc:DYE49_02115"/>
<dbReference type="AlphaFoldDB" id="A0A7M1XKI3"/>
<dbReference type="Pfam" id="PF12784">
    <property type="entry name" value="PDDEXK_2"/>
    <property type="match status" value="1"/>
</dbReference>
<evidence type="ECO:0000256" key="1">
    <source>
        <dbReference type="SAM" id="MobiDB-lite"/>
    </source>
</evidence>
<dbReference type="EMBL" id="CP031517">
    <property type="protein sequence ID" value="QOS39311.1"/>
    <property type="molecule type" value="Genomic_DNA"/>
</dbReference>
<dbReference type="NCBIfam" id="TIGR01784">
    <property type="entry name" value="T_den_put_tspse"/>
    <property type="match status" value="1"/>
</dbReference>
<gene>
    <name evidence="2" type="ORF">DYE49_02115</name>
</gene>
<dbReference type="Proteomes" id="UP000593591">
    <property type="component" value="Chromosome"/>
</dbReference>
<reference evidence="2 3" key="1">
    <citation type="submission" date="2018-08" db="EMBL/GenBank/DDBJ databases">
        <title>The first complete genome of Treponema rectale (CHPAT), a commensal spirochete of the bovine rectum.</title>
        <authorList>
            <person name="Staton G.J."/>
            <person name="Clegg S.R."/>
            <person name="Carter S.D."/>
            <person name="Radford A.D."/>
            <person name="Darby A."/>
            <person name="Hall N."/>
            <person name="Birtles R.J."/>
            <person name="Evans N.J."/>
        </authorList>
    </citation>
    <scope>NUCLEOTIDE SEQUENCE [LARGE SCALE GENOMIC DNA]</scope>
    <source>
        <strain evidence="2 3">CHPA</strain>
    </source>
</reference>
<name>A0A7M1XKI3_9SPIR</name>
<feature type="region of interest" description="Disordered" evidence="1">
    <location>
        <begin position="224"/>
        <end position="243"/>
    </location>
</feature>
<accession>A0A7M1XKI3</accession>
<evidence type="ECO:0000313" key="2">
    <source>
        <dbReference type="EMBL" id="QOS39311.1"/>
    </source>
</evidence>
<organism evidence="2 3">
    <name type="scientific">Treponema rectale</name>
    <dbReference type="NCBI Taxonomy" id="744512"/>
    <lineage>
        <taxon>Bacteria</taxon>
        <taxon>Pseudomonadati</taxon>
        <taxon>Spirochaetota</taxon>
        <taxon>Spirochaetia</taxon>
        <taxon>Spirochaetales</taxon>
        <taxon>Treponemataceae</taxon>
        <taxon>Treponema</taxon>
    </lineage>
</organism>
<protein>
    <submittedName>
        <fullName evidence="2">Rpn family recombination-promoting nuclease/putative transposase</fullName>
    </submittedName>
</protein>
<dbReference type="InterPro" id="IPR010106">
    <property type="entry name" value="RpnA"/>
</dbReference>